<dbReference type="Pfam" id="PF13374">
    <property type="entry name" value="TPR_10"/>
    <property type="match status" value="1"/>
</dbReference>
<dbReference type="SMART" id="SM00028">
    <property type="entry name" value="TPR"/>
    <property type="match status" value="5"/>
</dbReference>
<dbReference type="PANTHER" id="PTHR47689">
    <property type="entry name" value="TETRATRICOPEPTIDE REPEAT (TPR)-LIKE SUPERFAMILY PROTEIN"/>
    <property type="match status" value="1"/>
</dbReference>
<name>A0ABQ9M267_HEVBR</name>
<reference evidence="1" key="1">
    <citation type="journal article" date="2023" name="Plant Biotechnol. J.">
        <title>Chromosome-level wild Hevea brasiliensis genome provides new tools for genomic-assisted breeding and valuable loci to elevate rubber yield.</title>
        <authorList>
            <person name="Cheng H."/>
            <person name="Song X."/>
            <person name="Hu Y."/>
            <person name="Wu T."/>
            <person name="Yang Q."/>
            <person name="An Z."/>
            <person name="Feng S."/>
            <person name="Deng Z."/>
            <person name="Wu W."/>
            <person name="Zeng X."/>
            <person name="Tu M."/>
            <person name="Wang X."/>
            <person name="Huang H."/>
        </authorList>
    </citation>
    <scope>NUCLEOTIDE SEQUENCE</scope>
    <source>
        <strain evidence="1">MT/VB/25A 57/8</strain>
    </source>
</reference>
<evidence type="ECO:0000313" key="1">
    <source>
        <dbReference type="EMBL" id="KAJ9172959.1"/>
    </source>
</evidence>
<dbReference type="EMBL" id="JARPOI010000009">
    <property type="protein sequence ID" value="KAJ9172959.1"/>
    <property type="molecule type" value="Genomic_DNA"/>
</dbReference>
<proteinExistence type="predicted"/>
<sequence length="561" mass="63438">MYLRQVAARLLRRIRIPKQSIYSSYYGIPANMLPNLLSSTRKCSYKYGFGNYGSRANHKRSFLLTIMAGQAAIFHGIYANPVLADASNGSSAETESEGANITGLRKIEDGSVISNVHTSKWRIFTDNGREYFLQGKLDEAEKFFLSALEEAKKGFGDRDPHVASACNNLAELYRVRKLFDKAEPLYLEAVKILEESFGADDIRVGAAFHNLGQFYLVQRKLDESRKSYEIKGRVLGLGHVDYADTLYHLGTVLYLQGKEKDAEAVIQDSIRILEEAGQGESIMCIRRLRYLAQIYLKSNRLAEAENVQRKILHIVELSQGWKSMDTVIAAERLALTLRSAGSLKEAQELLERCLDTRKTILPEDHIQIGANMLHFARVAILKANRLRKIHIAEAFAELDRARDLLYNSTRIARQVLNKLRNQKGSRQKSRAPEETRREGRAALIILLQSLDTLGLLEITKQELQESMEEHPDPPSFGTKSAFFQCISAYKEFESDRLISDSPEVKVEYLSCLKRLSSLISNGEVKEIEVSGKATLQELNDEIKRVEGEISRYRKHKSKAGA</sequence>
<gene>
    <name evidence="1" type="ORF">P3X46_016144</name>
</gene>
<keyword evidence="2" id="KW-1185">Reference proteome</keyword>
<dbReference type="SUPFAM" id="SSF48452">
    <property type="entry name" value="TPR-like"/>
    <property type="match status" value="2"/>
</dbReference>
<dbReference type="PANTHER" id="PTHR47689:SF2">
    <property type="entry name" value="TETRATRICOPEPTIDE REPEAT (TPR)-LIKE SUPERFAMILY PROTEIN"/>
    <property type="match status" value="1"/>
</dbReference>
<dbReference type="Proteomes" id="UP001174677">
    <property type="component" value="Chromosome 9"/>
</dbReference>
<comment type="caution">
    <text evidence="1">The sequence shown here is derived from an EMBL/GenBank/DDBJ whole genome shotgun (WGS) entry which is preliminary data.</text>
</comment>
<dbReference type="Pfam" id="PF13424">
    <property type="entry name" value="TPR_12"/>
    <property type="match status" value="1"/>
</dbReference>
<dbReference type="InterPro" id="IPR011990">
    <property type="entry name" value="TPR-like_helical_dom_sf"/>
</dbReference>
<organism evidence="1 2">
    <name type="scientific">Hevea brasiliensis</name>
    <name type="common">Para rubber tree</name>
    <name type="synonym">Siphonia brasiliensis</name>
    <dbReference type="NCBI Taxonomy" id="3981"/>
    <lineage>
        <taxon>Eukaryota</taxon>
        <taxon>Viridiplantae</taxon>
        <taxon>Streptophyta</taxon>
        <taxon>Embryophyta</taxon>
        <taxon>Tracheophyta</taxon>
        <taxon>Spermatophyta</taxon>
        <taxon>Magnoliopsida</taxon>
        <taxon>eudicotyledons</taxon>
        <taxon>Gunneridae</taxon>
        <taxon>Pentapetalae</taxon>
        <taxon>rosids</taxon>
        <taxon>fabids</taxon>
        <taxon>Malpighiales</taxon>
        <taxon>Euphorbiaceae</taxon>
        <taxon>Crotonoideae</taxon>
        <taxon>Micrandreae</taxon>
        <taxon>Hevea</taxon>
    </lineage>
</organism>
<evidence type="ECO:0008006" key="3">
    <source>
        <dbReference type="Google" id="ProtNLM"/>
    </source>
</evidence>
<dbReference type="InterPro" id="IPR019734">
    <property type="entry name" value="TPR_rpt"/>
</dbReference>
<accession>A0ABQ9M267</accession>
<evidence type="ECO:0000313" key="2">
    <source>
        <dbReference type="Proteomes" id="UP001174677"/>
    </source>
</evidence>
<protein>
    <recommendedName>
        <fullName evidence="3">MalT-like TPR region domain-containing protein</fullName>
    </recommendedName>
</protein>
<dbReference type="Gene3D" id="1.25.40.10">
    <property type="entry name" value="Tetratricopeptide repeat domain"/>
    <property type="match status" value="2"/>
</dbReference>